<feature type="compositionally biased region" description="Polar residues" evidence="1">
    <location>
        <begin position="1"/>
        <end position="10"/>
    </location>
</feature>
<dbReference type="Proteomes" id="UP000224854">
    <property type="component" value="Unassembled WGS sequence"/>
</dbReference>
<protein>
    <submittedName>
        <fullName evidence="2">Uncharacterized protein</fullName>
    </submittedName>
</protein>
<feature type="compositionally biased region" description="Low complexity" evidence="1">
    <location>
        <begin position="130"/>
        <end position="141"/>
    </location>
</feature>
<feature type="compositionally biased region" description="Acidic residues" evidence="1">
    <location>
        <begin position="104"/>
        <end position="116"/>
    </location>
</feature>
<feature type="region of interest" description="Disordered" evidence="1">
    <location>
        <begin position="86"/>
        <end position="141"/>
    </location>
</feature>
<proteinExistence type="predicted"/>
<organism evidence="2 3">
    <name type="scientific">Ophiocordyceps australis</name>
    <dbReference type="NCBI Taxonomy" id="1399860"/>
    <lineage>
        <taxon>Eukaryota</taxon>
        <taxon>Fungi</taxon>
        <taxon>Dikarya</taxon>
        <taxon>Ascomycota</taxon>
        <taxon>Pezizomycotina</taxon>
        <taxon>Sordariomycetes</taxon>
        <taxon>Hypocreomycetidae</taxon>
        <taxon>Hypocreales</taxon>
        <taxon>Ophiocordycipitaceae</taxon>
        <taxon>Ophiocordyceps</taxon>
    </lineage>
</organism>
<sequence length="170" mass="18013">MHDNTDTTYAIEQPEERNPQATLCPSLPLPTTISGHLLSILFAPISLPTQISGSTTAAPDIRLYHGRPITASWPRQSTRQHRYSASWVLDPAPPSSVVERDSDSSELDVLGDDDGEWLPSSAPSGPLEGQTAQRQTAQPPAETLTVVPVGAGVVSDLTFVGGNISFLAGS</sequence>
<evidence type="ECO:0000313" key="3">
    <source>
        <dbReference type="Proteomes" id="UP000224854"/>
    </source>
</evidence>
<evidence type="ECO:0000313" key="2">
    <source>
        <dbReference type="EMBL" id="PHH69316.1"/>
    </source>
</evidence>
<dbReference type="AlphaFoldDB" id="A0A2C5YNK7"/>
<feature type="region of interest" description="Disordered" evidence="1">
    <location>
        <begin position="1"/>
        <end position="20"/>
    </location>
</feature>
<evidence type="ECO:0000256" key="1">
    <source>
        <dbReference type="SAM" id="MobiDB-lite"/>
    </source>
</evidence>
<name>A0A2C5YNK7_9HYPO</name>
<comment type="caution">
    <text evidence="2">The sequence shown here is derived from an EMBL/GenBank/DDBJ whole genome shotgun (WGS) entry which is preliminary data.</text>
</comment>
<dbReference type="EMBL" id="NJEU01000959">
    <property type="protein sequence ID" value="PHH69316.1"/>
    <property type="molecule type" value="Genomic_DNA"/>
</dbReference>
<keyword evidence="3" id="KW-1185">Reference proteome</keyword>
<reference evidence="2 3" key="1">
    <citation type="submission" date="2017-06" db="EMBL/GenBank/DDBJ databases">
        <title>Ant-infecting Ophiocordyceps genomes reveal a high diversity of potential behavioral manipulation genes and a possible major role for enterotoxins.</title>
        <authorList>
            <person name="De Bekker C."/>
            <person name="Evans H.C."/>
            <person name="Brachmann A."/>
            <person name="Hughes D.P."/>
        </authorList>
    </citation>
    <scope>NUCLEOTIDE SEQUENCE [LARGE SCALE GENOMIC DNA]</scope>
    <source>
        <strain evidence="2 3">1348a</strain>
    </source>
</reference>
<gene>
    <name evidence="2" type="ORF">CDD82_7831</name>
</gene>
<accession>A0A2C5YNK7</accession>